<name>A0A2T5G003_9SPHN</name>
<accession>A0A2T5G003</accession>
<evidence type="ECO:0000313" key="7">
    <source>
        <dbReference type="Proteomes" id="UP000244162"/>
    </source>
</evidence>
<feature type="chain" id="PRO_5015462644" description="peptidylprolyl isomerase" evidence="4">
    <location>
        <begin position="25"/>
        <end position="210"/>
    </location>
</feature>
<evidence type="ECO:0000256" key="1">
    <source>
        <dbReference type="ARBA" id="ARBA00013194"/>
    </source>
</evidence>
<dbReference type="InterPro" id="IPR029000">
    <property type="entry name" value="Cyclophilin-like_dom_sf"/>
</dbReference>
<evidence type="ECO:0000256" key="3">
    <source>
        <dbReference type="ARBA" id="ARBA00023235"/>
    </source>
</evidence>
<evidence type="ECO:0000313" key="6">
    <source>
        <dbReference type="EMBL" id="PTQ12237.1"/>
    </source>
</evidence>
<keyword evidence="2" id="KW-0697">Rotamase</keyword>
<feature type="domain" description="PPIase cyclophilin-type" evidence="5">
    <location>
        <begin position="49"/>
        <end position="208"/>
    </location>
</feature>
<gene>
    <name evidence="6" type="ORF">CLG96_06735</name>
</gene>
<dbReference type="SUPFAM" id="SSF50891">
    <property type="entry name" value="Cyclophilin-like"/>
    <property type="match status" value="1"/>
</dbReference>
<keyword evidence="7" id="KW-1185">Reference proteome</keyword>
<dbReference type="OrthoDB" id="9807797at2"/>
<dbReference type="EC" id="5.2.1.8" evidence="1"/>
<dbReference type="Pfam" id="PF00160">
    <property type="entry name" value="Pro_isomerase"/>
    <property type="match status" value="1"/>
</dbReference>
<protein>
    <recommendedName>
        <fullName evidence="1">peptidylprolyl isomerase</fullName>
        <ecNumber evidence="1">5.2.1.8</ecNumber>
    </recommendedName>
</protein>
<keyword evidence="4" id="KW-0732">Signal</keyword>
<evidence type="ECO:0000256" key="2">
    <source>
        <dbReference type="ARBA" id="ARBA00023110"/>
    </source>
</evidence>
<reference evidence="6 7" key="1">
    <citation type="submission" date="2017-09" db="EMBL/GenBank/DDBJ databases">
        <title>Sphingomonas panjinensis sp.nov., isolated from oil-contaminated soil.</title>
        <authorList>
            <person name="Wang L."/>
            <person name="Chen L."/>
        </authorList>
    </citation>
    <scope>NUCLEOTIDE SEQUENCE [LARGE SCALE GENOMIC DNA]</scope>
    <source>
        <strain evidence="6 7">FW-11</strain>
    </source>
</reference>
<keyword evidence="3 6" id="KW-0413">Isomerase</keyword>
<dbReference type="AlphaFoldDB" id="A0A2T5G003"/>
<organism evidence="6 7">
    <name type="scientific">Sphingomonas oleivorans</name>
    <dbReference type="NCBI Taxonomy" id="1735121"/>
    <lineage>
        <taxon>Bacteria</taxon>
        <taxon>Pseudomonadati</taxon>
        <taxon>Pseudomonadota</taxon>
        <taxon>Alphaproteobacteria</taxon>
        <taxon>Sphingomonadales</taxon>
        <taxon>Sphingomonadaceae</taxon>
        <taxon>Sphingomonas</taxon>
    </lineage>
</organism>
<dbReference type="InterPro" id="IPR044665">
    <property type="entry name" value="E_coli_cyclophilin_A-like"/>
</dbReference>
<dbReference type="RefSeq" id="WP_107967100.1">
    <property type="nucleotide sequence ID" value="NZ_NWBU01000005.1"/>
</dbReference>
<dbReference type="Proteomes" id="UP000244162">
    <property type="component" value="Unassembled WGS sequence"/>
</dbReference>
<evidence type="ECO:0000259" key="5">
    <source>
        <dbReference type="PROSITE" id="PS50072"/>
    </source>
</evidence>
<feature type="signal peptide" evidence="4">
    <location>
        <begin position="1"/>
        <end position="24"/>
    </location>
</feature>
<dbReference type="GO" id="GO:0003755">
    <property type="term" value="F:peptidyl-prolyl cis-trans isomerase activity"/>
    <property type="evidence" value="ECO:0007669"/>
    <property type="project" value="UniProtKB-KW"/>
</dbReference>
<evidence type="ECO:0000256" key="4">
    <source>
        <dbReference type="SAM" id="SignalP"/>
    </source>
</evidence>
<dbReference type="CDD" id="cd00317">
    <property type="entry name" value="cyclophilin"/>
    <property type="match status" value="1"/>
</dbReference>
<proteinExistence type="predicted"/>
<dbReference type="InterPro" id="IPR002130">
    <property type="entry name" value="Cyclophilin-type_PPIase_dom"/>
</dbReference>
<sequence length="210" mass="22114">MIRLPASAALLMLATMLAIPPVGAAKPGARGAAGAAPGLVRVRLQTSEGPIVIALETKRAPITAANFLRYVDEKRFDGTSFYRAARKREAPELGLVQGGINHRAVRALVPIEHEPTDRTGLRHVDGTVSMARNAPGTAMGDFFITVGPARYLDARPGGSVGYAAFGHVVEGMAVVRKILAAPTYPGGWSANTMGQSIVSPIRIISARRVP</sequence>
<dbReference type="PANTHER" id="PTHR43246">
    <property type="entry name" value="PEPTIDYL-PROLYL CIS-TRANS ISOMERASE CYP38, CHLOROPLASTIC"/>
    <property type="match status" value="1"/>
</dbReference>
<dbReference type="EMBL" id="NWBU01000005">
    <property type="protein sequence ID" value="PTQ12237.1"/>
    <property type="molecule type" value="Genomic_DNA"/>
</dbReference>
<dbReference type="PROSITE" id="PS50072">
    <property type="entry name" value="CSA_PPIASE_2"/>
    <property type="match status" value="1"/>
</dbReference>
<dbReference type="Gene3D" id="2.40.100.10">
    <property type="entry name" value="Cyclophilin-like"/>
    <property type="match status" value="1"/>
</dbReference>
<comment type="caution">
    <text evidence="6">The sequence shown here is derived from an EMBL/GenBank/DDBJ whole genome shotgun (WGS) entry which is preliminary data.</text>
</comment>